<name>A0A0F9GNB4_9ZZZZ</name>
<comment type="caution">
    <text evidence="1">The sequence shown here is derived from an EMBL/GenBank/DDBJ whole genome shotgun (WGS) entry which is preliminary data.</text>
</comment>
<organism evidence="1">
    <name type="scientific">marine sediment metagenome</name>
    <dbReference type="NCBI Taxonomy" id="412755"/>
    <lineage>
        <taxon>unclassified sequences</taxon>
        <taxon>metagenomes</taxon>
        <taxon>ecological metagenomes</taxon>
    </lineage>
</organism>
<protein>
    <submittedName>
        <fullName evidence="1">Uncharacterized protein</fullName>
    </submittedName>
</protein>
<dbReference type="EMBL" id="LAZR01025751">
    <property type="protein sequence ID" value="KKL70915.1"/>
    <property type="molecule type" value="Genomic_DNA"/>
</dbReference>
<gene>
    <name evidence="1" type="ORF">LCGC14_2100150</name>
</gene>
<sequence length="172" mass="18852">LMRAEENGAEVMDPQRAEEEISTVVARIKASIAEAKKLETDTFKIVESTDAGNQIVTDDNFRRLSSDGVMTSSIRANLSIHNYPAPGSNDEFVLYALTAADSGDNSGTDDINTHVAGELDGCFWTGGTKADGTAFTSEDYVENAAGDRYRIFPCNSQSLTSRRYQFMLMRED</sequence>
<proteinExistence type="predicted"/>
<accession>A0A0F9GNB4</accession>
<dbReference type="AlphaFoldDB" id="A0A0F9GNB4"/>
<evidence type="ECO:0000313" key="1">
    <source>
        <dbReference type="EMBL" id="KKL70915.1"/>
    </source>
</evidence>
<reference evidence="1" key="1">
    <citation type="journal article" date="2015" name="Nature">
        <title>Complex archaea that bridge the gap between prokaryotes and eukaryotes.</title>
        <authorList>
            <person name="Spang A."/>
            <person name="Saw J.H."/>
            <person name="Jorgensen S.L."/>
            <person name="Zaremba-Niedzwiedzka K."/>
            <person name="Martijn J."/>
            <person name="Lind A.E."/>
            <person name="van Eijk R."/>
            <person name="Schleper C."/>
            <person name="Guy L."/>
            <person name="Ettema T.J."/>
        </authorList>
    </citation>
    <scope>NUCLEOTIDE SEQUENCE</scope>
</reference>
<feature type="non-terminal residue" evidence="1">
    <location>
        <position position="1"/>
    </location>
</feature>